<protein>
    <submittedName>
        <fullName evidence="1">Uncharacterized protein</fullName>
    </submittedName>
</protein>
<dbReference type="InterPro" id="IPR016908">
    <property type="entry name" value="UCP029037"/>
</dbReference>
<evidence type="ECO:0000313" key="2">
    <source>
        <dbReference type="Proteomes" id="UP000405075"/>
    </source>
</evidence>
<sequence length="266" mass="30994">MHAFDIIIPQYTGIAEDDDSHDHDVFCYLGNLEGNGQILPRNHHLAVSQNDITRVTVVCPEMDALDRKNMNSYAQEMHNKIEQLAGKPIQTLYIGEDHDYPLPRYAVPTQSEFYMLRWGWSSPLLDGVTLQGIPLYKIPYTQPDHPCYDNVWSWYRQAEALYRLWLGSQPVSEAFALEQMQNPNSEHSKIGRELCRIIEQSTGVPTYYFLMNYRDWTQAEDMEQKCPLTGQDWLLPANTYHYIDFKCDESRLVSELSQNWSDESED</sequence>
<proteinExistence type="predicted"/>
<evidence type="ECO:0000313" key="1">
    <source>
        <dbReference type="EMBL" id="QGM27117.1"/>
    </source>
</evidence>
<dbReference type="Pfam" id="PF10071">
    <property type="entry name" value="DUF2310"/>
    <property type="match status" value="1"/>
</dbReference>
<dbReference type="GeneID" id="84622532"/>
<organism evidence="1 2">
    <name type="scientific">Acinetobacter towneri</name>
    <dbReference type="NCBI Taxonomy" id="202956"/>
    <lineage>
        <taxon>Bacteria</taxon>
        <taxon>Pseudomonadati</taxon>
        <taxon>Pseudomonadota</taxon>
        <taxon>Gammaproteobacteria</taxon>
        <taxon>Moraxellales</taxon>
        <taxon>Moraxellaceae</taxon>
        <taxon>Acinetobacter</taxon>
    </lineage>
</organism>
<accession>A0AAP9GVH1</accession>
<reference evidence="2" key="1">
    <citation type="submission" date="2019-11" db="EMBL/GenBank/DDBJ databases">
        <title>Escherichia coli 1916D6.</title>
        <authorList>
            <person name="Yao H."/>
            <person name="Du X."/>
            <person name="Yu R."/>
            <person name="Li A."/>
        </authorList>
    </citation>
    <scope>NUCLEOTIDE SEQUENCE [LARGE SCALE GENOMIC DNA]</scope>
    <source>
        <strain evidence="2">19110F47</strain>
    </source>
</reference>
<gene>
    <name evidence="1" type="ORF">GJD93_05225</name>
</gene>
<dbReference type="Proteomes" id="UP000405075">
    <property type="component" value="Chromosome"/>
</dbReference>
<dbReference type="AlphaFoldDB" id="A0AAP9GVH1"/>
<dbReference type="RefSeq" id="WP_114237944.1">
    <property type="nucleotide sequence ID" value="NZ_CP046045.1"/>
</dbReference>
<dbReference type="PIRSF" id="PIRSF029037">
    <property type="entry name" value="UCP029037_Zn_ribbon"/>
    <property type="match status" value="1"/>
</dbReference>
<name>A0AAP9GVH1_9GAMM</name>
<dbReference type="EMBL" id="CP046045">
    <property type="protein sequence ID" value="QGM27117.1"/>
    <property type="molecule type" value="Genomic_DNA"/>
</dbReference>